<dbReference type="EMBL" id="AAXW01000002">
    <property type="protein sequence ID" value="EAZ93610.1"/>
    <property type="molecule type" value="Genomic_DNA"/>
</dbReference>
<evidence type="ECO:0000313" key="1">
    <source>
        <dbReference type="EMBL" id="EAZ93610.1"/>
    </source>
</evidence>
<name>A3IIH8_9CHRO</name>
<comment type="caution">
    <text evidence="1">The sequence shown here is derived from an EMBL/GenBank/DDBJ whole genome shotgun (WGS) entry which is preliminary data.</text>
</comment>
<reference evidence="1 2" key="1">
    <citation type="submission" date="2007-03" db="EMBL/GenBank/DDBJ databases">
        <authorList>
            <person name="Stal L."/>
            <person name="Ferriera S."/>
            <person name="Johnson J."/>
            <person name="Kravitz S."/>
            <person name="Beeson K."/>
            <person name="Sutton G."/>
            <person name="Rogers Y.-H."/>
            <person name="Friedman R."/>
            <person name="Frazier M."/>
            <person name="Venter J.C."/>
        </authorList>
    </citation>
    <scope>NUCLEOTIDE SEQUENCE [LARGE SCALE GENOMIC DNA]</scope>
    <source>
        <strain evidence="1 2">CCY0110</strain>
    </source>
</reference>
<dbReference type="Proteomes" id="UP000003781">
    <property type="component" value="Unassembled WGS sequence"/>
</dbReference>
<protein>
    <submittedName>
        <fullName evidence="1">Uncharacterized protein</fullName>
    </submittedName>
</protein>
<sequence length="31" mass="3502">MLSLKLFFAILTQIVIKVHATTLSRCLITNL</sequence>
<gene>
    <name evidence="1" type="ORF">CY0110_17482</name>
</gene>
<evidence type="ECO:0000313" key="2">
    <source>
        <dbReference type="Proteomes" id="UP000003781"/>
    </source>
</evidence>
<organism evidence="1 2">
    <name type="scientific">Crocosphaera chwakensis CCY0110</name>
    <dbReference type="NCBI Taxonomy" id="391612"/>
    <lineage>
        <taxon>Bacteria</taxon>
        <taxon>Bacillati</taxon>
        <taxon>Cyanobacteriota</taxon>
        <taxon>Cyanophyceae</taxon>
        <taxon>Oscillatoriophycideae</taxon>
        <taxon>Chroococcales</taxon>
        <taxon>Aphanothecaceae</taxon>
        <taxon>Crocosphaera</taxon>
        <taxon>Crocosphaera chwakensis</taxon>
    </lineage>
</organism>
<dbReference type="AlphaFoldDB" id="A3IIH8"/>
<accession>A3IIH8</accession>
<proteinExistence type="predicted"/>
<keyword evidence="2" id="KW-1185">Reference proteome</keyword>